<organism evidence="2 3">
    <name type="scientific">Paraprevotella clara YIT 11840</name>
    <dbReference type="NCBI Taxonomy" id="762968"/>
    <lineage>
        <taxon>Bacteria</taxon>
        <taxon>Pseudomonadati</taxon>
        <taxon>Bacteroidota</taxon>
        <taxon>Bacteroidia</taxon>
        <taxon>Bacteroidales</taxon>
        <taxon>Prevotellaceae</taxon>
        <taxon>Paraprevotella</taxon>
    </lineage>
</organism>
<evidence type="ECO:0000313" key="3">
    <source>
        <dbReference type="Proteomes" id="UP000003598"/>
    </source>
</evidence>
<accession>G5SQK6</accession>
<dbReference type="PATRIC" id="fig|762968.3.peg.1471"/>
<keyword evidence="1" id="KW-0472">Membrane</keyword>
<dbReference type="EMBL" id="AFFY01000022">
    <property type="protein sequence ID" value="EHH00409.1"/>
    <property type="molecule type" value="Genomic_DNA"/>
</dbReference>
<feature type="transmembrane region" description="Helical" evidence="1">
    <location>
        <begin position="28"/>
        <end position="47"/>
    </location>
</feature>
<dbReference type="Proteomes" id="UP000003598">
    <property type="component" value="Unassembled WGS sequence"/>
</dbReference>
<comment type="caution">
    <text evidence="2">The sequence shown here is derived from an EMBL/GenBank/DDBJ whole genome shotgun (WGS) entry which is preliminary data.</text>
</comment>
<evidence type="ECO:0008006" key="4">
    <source>
        <dbReference type="Google" id="ProtNLM"/>
    </source>
</evidence>
<evidence type="ECO:0000313" key="2">
    <source>
        <dbReference type="EMBL" id="EHH00409.1"/>
    </source>
</evidence>
<feature type="transmembrane region" description="Helical" evidence="1">
    <location>
        <begin position="5"/>
        <end position="22"/>
    </location>
</feature>
<dbReference type="HOGENOM" id="CLU_075575_0_0_10"/>
<dbReference type="STRING" id="762968.HMPREF9441_01646"/>
<dbReference type="GeneID" id="93557175"/>
<sequence length="343" mass="39951">MKKKLYILVLAYLAICALMSAIKGSVAIAMFGLLVFLLILLVTFWFANKFVKTTLWYKSTIPDMSLYPTNEWYREHLERNFDVVNIGSSSAKYAFDYSGLPVKAFNWGEQPQLLSNGFKVLKTYFSILKENGTVIISLCPLSGLDVEGKWDKTVNDKYYYTLPCELIDDYKAVSRRRKYPLLYLPKLSIKSIIKEVQKQKTKAGKTQPDKCFIDDSKIWVENWMSQFGIDELNAPLSPVNLKGQGKRIVLLTDILSFCMERSLRPVIVIPPMHKSLSNKFTPTFRDNYIYPFIRKANTHNVLFLNYMDDERFDDERYFRNSFFMSEEGARKFTRIVLKDLHIL</sequence>
<evidence type="ECO:0000256" key="1">
    <source>
        <dbReference type="SAM" id="Phobius"/>
    </source>
</evidence>
<dbReference type="OrthoDB" id="869432at2"/>
<dbReference type="RefSeq" id="WP_008619648.1">
    <property type="nucleotide sequence ID" value="NZ_JH376597.1"/>
</dbReference>
<name>G5SQK6_9BACT</name>
<dbReference type="eggNOG" id="ENOG50332FT">
    <property type="taxonomic scope" value="Bacteria"/>
</dbReference>
<gene>
    <name evidence="2" type="ORF">HMPREF9441_01646</name>
</gene>
<dbReference type="AlphaFoldDB" id="G5SQK6"/>
<reference evidence="2 3" key="1">
    <citation type="submission" date="2011-03" db="EMBL/GenBank/DDBJ databases">
        <authorList>
            <person name="Weinstock G."/>
            <person name="Sodergren E."/>
            <person name="Clifton S."/>
            <person name="Fulton L."/>
            <person name="Fulton B."/>
            <person name="Courtney L."/>
            <person name="Fronick C."/>
            <person name="Harrison M."/>
            <person name="Strong C."/>
            <person name="Farmer C."/>
            <person name="Delahaunty K."/>
            <person name="Markovic C."/>
            <person name="Hall O."/>
            <person name="Minx P."/>
            <person name="Tomlinson C."/>
            <person name="Mitreva M."/>
            <person name="Hou S."/>
            <person name="Chen J."/>
            <person name="Wollam A."/>
            <person name="Pepin K.H."/>
            <person name="Johnson M."/>
            <person name="Bhonagiri V."/>
            <person name="Zhang X."/>
            <person name="Suruliraj S."/>
            <person name="Warren W."/>
            <person name="Chinwalla A."/>
            <person name="Mardis E.R."/>
            <person name="Wilson R.K."/>
        </authorList>
    </citation>
    <scope>NUCLEOTIDE SEQUENCE [LARGE SCALE GENOMIC DNA]</scope>
    <source>
        <strain evidence="2 3">YIT 11840</strain>
    </source>
</reference>
<proteinExistence type="predicted"/>
<protein>
    <recommendedName>
        <fullName evidence="4">SGNH/GDSL hydrolase family protein</fullName>
    </recommendedName>
</protein>
<keyword evidence="1" id="KW-0812">Transmembrane</keyword>
<keyword evidence="3" id="KW-1185">Reference proteome</keyword>
<keyword evidence="1" id="KW-1133">Transmembrane helix</keyword>